<feature type="compositionally biased region" description="Polar residues" evidence="8">
    <location>
        <begin position="859"/>
        <end position="877"/>
    </location>
</feature>
<dbReference type="Pfam" id="PF13637">
    <property type="entry name" value="Ank_4"/>
    <property type="match status" value="1"/>
</dbReference>
<reference evidence="10 11" key="1">
    <citation type="journal article" date="2013" name="BMC Genomics">
        <title>Genomics-driven discovery of the pneumocandin biosynthetic gene cluster in the fungus Glarea lozoyensis.</title>
        <authorList>
            <person name="Chen L."/>
            <person name="Yue Q."/>
            <person name="Zhang X."/>
            <person name="Xiang M."/>
            <person name="Wang C."/>
            <person name="Li S."/>
            <person name="Che Y."/>
            <person name="Ortiz-Lopez F.J."/>
            <person name="Bills G.F."/>
            <person name="Liu X."/>
            <person name="An Z."/>
        </authorList>
    </citation>
    <scope>NUCLEOTIDE SEQUENCE [LARGE SCALE GENOMIC DNA]</scope>
    <source>
        <strain evidence="11">ATCC 20868 / MF5171</strain>
    </source>
</reference>
<feature type="transmembrane region" description="Helical" evidence="9">
    <location>
        <begin position="1359"/>
        <end position="1379"/>
    </location>
</feature>
<proteinExistence type="predicted"/>
<sequence length="1468" mass="163801">MEPRKRSLEDDADEEPARDRDASDSDADDDVQTQNRLLLAAVVEGDPKDVQRLLDEGANLSVKNRDGLTPLHLAVQQQDTFMVNRLLERGANTEATSNDGSKPLFIAAAFSTASAVLIVEDLLKFNSDVESFNQETRTTAFYQAVDADNWRVAKILLERGADVDAKNSDGQTALYSAVQRGNIRLTKLLLKHGADSKIKLEDGSTLKDFASDKPQILSLLDTDYVLQGPSMNTPQAPSQRRFTHVPALPPDQHDKLQACFGFKATIVDFYLGDRERRIQKSPSMYEVLYGDGPEAIMTKARGNKMKGENPKFRWYHLPANNIEWVEALVTRIFAENGSGKVLDEELKSNLGLNSASGRQYRTSTAHSSFMRHLCKPIMSEPKASIEDRKADHIVLFAPYLHFETFGAYQNMSRTVQAVKYPAPPRPRSRHNRPLKSSRRVNRAPPHRAPPPTEPIAVINESESEPSSVSEEEVKKEHRLKDILRGSTLAFRGLKQKVKEKSDHLVKSISGATTGVEVDLERGVLQQTRDPEQVGDEVEVKDSPVDDVRLARNVEQPTEIKEVTENEVDPKETQKPVDSPSEKLESVEQVQEFPRPQTRTLNVDGVKSPPSDSIEAKQDNQQSEISGSHPQVVENAQGAIPDPPIASVIQIQSQQTSESTGLTLPPIRSPHISFQDVLEVPLPDSASSSQHSADKITNEADPGTLNTDGQLNDDLASDNEAQAKLKPNDILRPPPKRQAVDDFFAVGQETDNSSRRSARARNIKAFDRGNPNEHLIKGYLQSSRPGDAPPLQLRRTLDQYFYTHLESTSNRDSDQVVYRYTNDERKQMEPKIFMVDQLWIWILNGDTVISCCPERWEPLETTNPTQGAVQYSTPSHQQPPEADYGFFRHSKHAGQRNRRRESTQKAPQKHPPGPEYQSDLLSGNQGEVDRHGLPQEPPPQPPGEEPSIPLGEVDALIPRASDSRNRQGSILPTDGPTPRANPDRDGNPGNAQKSRTSKKKLQSPPNPVIGWLASVSHASRPSGKKIPQDTERTQRRADREASRAFSQSPTSSSEESRLRFQADPLNVHQMVMKHLQGSARAPIKSVYELASLISDSCANVFDQYRVDKDYQFFDFFEHSIGAVIDAEARCFKAFTEAPIEIQRPRKWATFNDDPDVSDFGRDNHIEDIHVDAIFEITTETKLLVEIKDIRDELGILQLVISDQLEVMKGFSHLSVTNSGFEQTHSPSDLYSMQPNKVLESHLHRINKMEKLVEKTYQDLNHLLDLKQKQANVSEALYARQQAVESTKQAKRSLDIANQGIKLQRLAQEQAVETARQGKTVQLFTIVTIIFLPLSFMAAFFTINIDIFPLDENGKLSLGYVLKYMLSVAGAASIPFIFLALNQDRVTRWLKQSRKWAVIGFIALCAVAILLAIIWTSGLGNGIKAAITACIIALLLIGLCAHYIYILTSVARYGSTSSDVSSSLHSLIDD</sequence>
<dbReference type="Gene3D" id="1.20.58.340">
    <property type="entry name" value="Magnesium transport protein CorA, transmembrane region"/>
    <property type="match status" value="1"/>
</dbReference>
<dbReference type="OrthoDB" id="341259at2759"/>
<dbReference type="GO" id="GO:0016020">
    <property type="term" value="C:membrane"/>
    <property type="evidence" value="ECO:0007669"/>
    <property type="project" value="UniProtKB-SubCell"/>
</dbReference>
<keyword evidence="11" id="KW-1185">Reference proteome</keyword>
<comment type="subcellular location">
    <subcellularLocation>
        <location evidence="1">Membrane</location>
        <topology evidence="1">Multi-pass membrane protein</topology>
    </subcellularLocation>
</comment>
<feature type="region of interest" description="Disordered" evidence="8">
    <location>
        <begin position="858"/>
        <end position="1057"/>
    </location>
</feature>
<feature type="transmembrane region" description="Helical" evidence="9">
    <location>
        <begin position="1394"/>
        <end position="1415"/>
    </location>
</feature>
<dbReference type="PANTHER" id="PTHR24198:SF165">
    <property type="entry name" value="ANKYRIN REPEAT-CONTAINING PROTEIN-RELATED"/>
    <property type="match status" value="1"/>
</dbReference>
<dbReference type="Pfam" id="PF12796">
    <property type="entry name" value="Ank_2"/>
    <property type="match status" value="1"/>
</dbReference>
<evidence type="ECO:0000256" key="2">
    <source>
        <dbReference type="ARBA" id="ARBA00022692"/>
    </source>
</evidence>
<evidence type="ECO:0000256" key="6">
    <source>
        <dbReference type="ARBA" id="ARBA00023136"/>
    </source>
</evidence>
<dbReference type="OMA" id="ISCFPQR"/>
<keyword evidence="3" id="KW-0677">Repeat</keyword>
<keyword evidence="6 9" id="KW-0472">Membrane</keyword>
<dbReference type="InterPro" id="IPR002110">
    <property type="entry name" value="Ankyrin_rpt"/>
</dbReference>
<dbReference type="eggNOG" id="KOG4177">
    <property type="taxonomic scope" value="Eukaryota"/>
</dbReference>
<name>S3EEC1_GLAL2</name>
<evidence type="ECO:0000256" key="9">
    <source>
        <dbReference type="SAM" id="Phobius"/>
    </source>
</evidence>
<feature type="compositionally biased region" description="Polar residues" evidence="8">
    <location>
        <begin position="618"/>
        <end position="628"/>
    </location>
</feature>
<evidence type="ECO:0000256" key="5">
    <source>
        <dbReference type="ARBA" id="ARBA00023043"/>
    </source>
</evidence>
<organism evidence="10 11">
    <name type="scientific">Glarea lozoyensis (strain ATCC 20868 / MF5171)</name>
    <dbReference type="NCBI Taxonomy" id="1116229"/>
    <lineage>
        <taxon>Eukaryota</taxon>
        <taxon>Fungi</taxon>
        <taxon>Dikarya</taxon>
        <taxon>Ascomycota</taxon>
        <taxon>Pezizomycotina</taxon>
        <taxon>Leotiomycetes</taxon>
        <taxon>Helotiales</taxon>
        <taxon>Helotiaceae</taxon>
        <taxon>Glarea</taxon>
    </lineage>
</organism>
<feature type="repeat" description="ANK" evidence="7">
    <location>
        <begin position="169"/>
        <end position="201"/>
    </location>
</feature>
<feature type="transmembrane region" description="Helical" evidence="9">
    <location>
        <begin position="1421"/>
        <end position="1443"/>
    </location>
</feature>
<dbReference type="GeneID" id="19467814"/>
<feature type="region of interest" description="Disordered" evidence="8">
    <location>
        <begin position="419"/>
        <end position="476"/>
    </location>
</feature>
<evidence type="ECO:0000256" key="1">
    <source>
        <dbReference type="ARBA" id="ARBA00004141"/>
    </source>
</evidence>
<evidence type="ECO:0000256" key="7">
    <source>
        <dbReference type="PROSITE-ProRule" id="PRU00023"/>
    </source>
</evidence>
<feature type="compositionally biased region" description="Basic and acidic residues" evidence="8">
    <location>
        <begin position="1025"/>
        <end position="1041"/>
    </location>
</feature>
<feature type="region of interest" description="Disordered" evidence="8">
    <location>
        <begin position="1"/>
        <end position="33"/>
    </location>
</feature>
<dbReference type="HOGENOM" id="CLU_265907_0_0_1"/>
<feature type="region of interest" description="Disordered" evidence="8">
    <location>
        <begin position="529"/>
        <end position="665"/>
    </location>
</feature>
<keyword evidence="2 9" id="KW-0812">Transmembrane</keyword>
<feature type="compositionally biased region" description="Basic and acidic residues" evidence="8">
    <location>
        <begin position="537"/>
        <end position="585"/>
    </location>
</feature>
<dbReference type="InterPro" id="IPR045863">
    <property type="entry name" value="CorA_TM1_TM2"/>
</dbReference>
<feature type="compositionally biased region" description="Basic and acidic residues" evidence="8">
    <location>
        <begin position="1"/>
        <end position="23"/>
    </location>
</feature>
<feature type="compositionally biased region" description="Basic residues" evidence="8">
    <location>
        <begin position="426"/>
        <end position="445"/>
    </location>
</feature>
<evidence type="ECO:0000256" key="8">
    <source>
        <dbReference type="SAM" id="MobiDB-lite"/>
    </source>
</evidence>
<evidence type="ECO:0000313" key="10">
    <source>
        <dbReference type="EMBL" id="EPE36603.1"/>
    </source>
</evidence>
<feature type="compositionally biased region" description="Low complexity" evidence="8">
    <location>
        <begin position="646"/>
        <end position="659"/>
    </location>
</feature>
<keyword evidence="4 9" id="KW-1133">Transmembrane helix</keyword>
<evidence type="ECO:0000256" key="4">
    <source>
        <dbReference type="ARBA" id="ARBA00022989"/>
    </source>
</evidence>
<dbReference type="GO" id="GO:0005737">
    <property type="term" value="C:cytoplasm"/>
    <property type="evidence" value="ECO:0007669"/>
    <property type="project" value="TreeGrafter"/>
</dbReference>
<dbReference type="KEGG" id="glz:GLAREA_08766"/>
<accession>S3EEC1</accession>
<dbReference type="PANTHER" id="PTHR24198">
    <property type="entry name" value="ANKYRIN REPEAT AND PROTEIN KINASE DOMAIN-CONTAINING PROTEIN"/>
    <property type="match status" value="1"/>
</dbReference>
<protein>
    <submittedName>
        <fullName evidence="10">Ankyrin repeat-containing protein</fullName>
    </submittedName>
</protein>
<feature type="repeat" description="ANK" evidence="7">
    <location>
        <begin position="66"/>
        <end position="98"/>
    </location>
</feature>
<dbReference type="EMBL" id="KE145352">
    <property type="protein sequence ID" value="EPE36603.1"/>
    <property type="molecule type" value="Genomic_DNA"/>
</dbReference>
<feature type="region of interest" description="Disordered" evidence="8">
    <location>
        <begin position="681"/>
        <end position="713"/>
    </location>
</feature>
<dbReference type="PROSITE" id="PS50088">
    <property type="entry name" value="ANK_REPEAT"/>
    <property type="match status" value="3"/>
</dbReference>
<evidence type="ECO:0000256" key="3">
    <source>
        <dbReference type="ARBA" id="ARBA00022737"/>
    </source>
</evidence>
<evidence type="ECO:0000313" key="11">
    <source>
        <dbReference type="Proteomes" id="UP000016922"/>
    </source>
</evidence>
<dbReference type="SUPFAM" id="SSF48403">
    <property type="entry name" value="Ankyrin repeat"/>
    <property type="match status" value="1"/>
</dbReference>
<dbReference type="RefSeq" id="XP_008075918.1">
    <property type="nucleotide sequence ID" value="XM_008077727.1"/>
</dbReference>
<gene>
    <name evidence="10" type="ORF">GLAREA_08766</name>
</gene>
<dbReference type="PROSITE" id="PS50297">
    <property type="entry name" value="ANK_REP_REGION"/>
    <property type="match status" value="3"/>
</dbReference>
<keyword evidence="5 7" id="KW-0040">ANK repeat</keyword>
<feature type="repeat" description="ANK" evidence="7">
    <location>
        <begin position="136"/>
        <end position="168"/>
    </location>
</feature>
<dbReference type="InterPro" id="IPR036770">
    <property type="entry name" value="Ankyrin_rpt-contain_sf"/>
</dbReference>
<feature type="compositionally biased region" description="Pro residues" evidence="8">
    <location>
        <begin position="934"/>
        <end position="943"/>
    </location>
</feature>
<feature type="compositionally biased region" description="Basic residues" evidence="8">
    <location>
        <begin position="887"/>
        <end position="898"/>
    </location>
</feature>
<dbReference type="SUPFAM" id="SSF144083">
    <property type="entry name" value="Magnesium transport protein CorA, transmembrane region"/>
    <property type="match status" value="1"/>
</dbReference>
<feature type="transmembrane region" description="Helical" evidence="9">
    <location>
        <begin position="1321"/>
        <end position="1339"/>
    </location>
</feature>
<dbReference type="SMART" id="SM00248">
    <property type="entry name" value="ANK"/>
    <property type="match status" value="5"/>
</dbReference>
<dbReference type="Proteomes" id="UP000016922">
    <property type="component" value="Unassembled WGS sequence"/>
</dbReference>
<dbReference type="Gene3D" id="1.25.40.20">
    <property type="entry name" value="Ankyrin repeat-containing domain"/>
    <property type="match status" value="2"/>
</dbReference>